<proteinExistence type="predicted"/>
<gene>
    <name evidence="1" type="ORF">FPE_LOCUS10539</name>
</gene>
<organism evidence="1 2">
    <name type="scientific">Fraxinus pennsylvanica</name>
    <dbReference type="NCBI Taxonomy" id="56036"/>
    <lineage>
        <taxon>Eukaryota</taxon>
        <taxon>Viridiplantae</taxon>
        <taxon>Streptophyta</taxon>
        <taxon>Embryophyta</taxon>
        <taxon>Tracheophyta</taxon>
        <taxon>Spermatophyta</taxon>
        <taxon>Magnoliopsida</taxon>
        <taxon>eudicotyledons</taxon>
        <taxon>Gunneridae</taxon>
        <taxon>Pentapetalae</taxon>
        <taxon>asterids</taxon>
        <taxon>lamiids</taxon>
        <taxon>Lamiales</taxon>
        <taxon>Oleaceae</taxon>
        <taxon>Oleeae</taxon>
        <taxon>Fraxinus</taxon>
    </lineage>
</organism>
<name>A0AAD1Z574_9LAMI</name>
<sequence>MVIRLLIIGIYIAQSSKEEAVHEKQTTLEEWRVAEEAVNLDELDPRIIDCKPQTSPMEELESFSVDPQDPSKHLQVGRNLPIEANEELKSFLLKHLDVFTWKHGDMVGIEPKISCHHLNIDPKVVAHRQKRRALNPERYEVLKDEVKKLIDDGFI</sequence>
<reference evidence="1" key="1">
    <citation type="submission" date="2023-05" db="EMBL/GenBank/DDBJ databases">
        <authorList>
            <person name="Huff M."/>
        </authorList>
    </citation>
    <scope>NUCLEOTIDE SEQUENCE</scope>
</reference>
<evidence type="ECO:0000313" key="1">
    <source>
        <dbReference type="EMBL" id="CAI9763109.1"/>
    </source>
</evidence>
<keyword evidence="2" id="KW-1185">Reference proteome</keyword>
<dbReference type="AlphaFoldDB" id="A0AAD1Z574"/>
<dbReference type="EMBL" id="OU503041">
    <property type="protein sequence ID" value="CAI9763109.1"/>
    <property type="molecule type" value="Genomic_DNA"/>
</dbReference>
<accession>A0AAD1Z574</accession>
<evidence type="ECO:0000313" key="2">
    <source>
        <dbReference type="Proteomes" id="UP000834106"/>
    </source>
</evidence>
<dbReference type="Proteomes" id="UP000834106">
    <property type="component" value="Chromosome 6"/>
</dbReference>
<protein>
    <submittedName>
        <fullName evidence="1">Uncharacterized protein</fullName>
    </submittedName>
</protein>